<keyword evidence="4 7" id="KW-0472">Membrane</keyword>
<feature type="transmembrane region" description="Helical" evidence="7">
    <location>
        <begin position="200"/>
        <end position="221"/>
    </location>
</feature>
<protein>
    <recommendedName>
        <fullName evidence="8">Rhodopsin domain-containing protein</fullName>
    </recommendedName>
</protein>
<evidence type="ECO:0000256" key="2">
    <source>
        <dbReference type="ARBA" id="ARBA00022692"/>
    </source>
</evidence>
<dbReference type="Proteomes" id="UP000286045">
    <property type="component" value="Unassembled WGS sequence"/>
</dbReference>
<feature type="compositionally biased region" description="Low complexity" evidence="6">
    <location>
        <begin position="324"/>
        <end position="333"/>
    </location>
</feature>
<feature type="transmembrane region" description="Helical" evidence="7">
    <location>
        <begin position="242"/>
        <end position="264"/>
    </location>
</feature>
<dbReference type="AlphaFoldDB" id="A0A439D8K2"/>
<organism evidence="9 10">
    <name type="scientific">Xylaria grammica</name>
    <dbReference type="NCBI Taxonomy" id="363999"/>
    <lineage>
        <taxon>Eukaryota</taxon>
        <taxon>Fungi</taxon>
        <taxon>Dikarya</taxon>
        <taxon>Ascomycota</taxon>
        <taxon>Pezizomycotina</taxon>
        <taxon>Sordariomycetes</taxon>
        <taxon>Xylariomycetidae</taxon>
        <taxon>Xylariales</taxon>
        <taxon>Xylariaceae</taxon>
        <taxon>Xylaria</taxon>
    </lineage>
</organism>
<sequence>MSDLDFSNLSPQQLEDALATSSIPPPPGVVPNFVNPGNENTVALVGLIITLTLATAFLAIRIYVVFIKIRQPHLGDYLMPLGYVGFVVVSSGSFTRLSEVGLFVHQWDVLGRDIEPYLKVILVGDQFWILGICLIKSSILIEWHRLFAPSRARTAFTISCSALLTVNVLSYAGLLITLNLNCRPFERIWNKAIQGSCIDLRTIHLAAATVNLILNVATLLLPQRIIWKLQLSYPKKIGVSAVFTIGILATIASAFLIFAISGWRTSSDMTYHYSGVVLWAIAEMTCGILVFCAPIVPGFYQDLKLSTWLSGLLASSSSFANKVSWTSSSSSKSQSREERHPRSISRDYREIDESGSIRMHAYGSPRPTDRQYGIFVTTDIFVDTEQKNRAAGPGDSDEHFQYPWAAESSGVIGVRAEV</sequence>
<dbReference type="InterPro" id="IPR052337">
    <property type="entry name" value="SAT4-like"/>
</dbReference>
<evidence type="ECO:0000256" key="6">
    <source>
        <dbReference type="SAM" id="MobiDB-lite"/>
    </source>
</evidence>
<dbReference type="PANTHER" id="PTHR33048:SF47">
    <property type="entry name" value="INTEGRAL MEMBRANE PROTEIN-RELATED"/>
    <property type="match status" value="1"/>
</dbReference>
<dbReference type="GO" id="GO:0016020">
    <property type="term" value="C:membrane"/>
    <property type="evidence" value="ECO:0007669"/>
    <property type="project" value="UniProtKB-SubCell"/>
</dbReference>
<comment type="similarity">
    <text evidence="5">Belongs to the SAT4 family.</text>
</comment>
<dbReference type="InterPro" id="IPR049326">
    <property type="entry name" value="Rhodopsin_dom_fungi"/>
</dbReference>
<keyword evidence="3 7" id="KW-1133">Transmembrane helix</keyword>
<dbReference type="PANTHER" id="PTHR33048">
    <property type="entry name" value="PTH11-LIKE INTEGRAL MEMBRANE PROTEIN (AFU_ORTHOLOGUE AFUA_5G11245)"/>
    <property type="match status" value="1"/>
</dbReference>
<keyword evidence="2 7" id="KW-0812">Transmembrane</keyword>
<evidence type="ECO:0000313" key="9">
    <source>
        <dbReference type="EMBL" id="RWA10730.1"/>
    </source>
</evidence>
<dbReference type="Pfam" id="PF20684">
    <property type="entry name" value="Fung_rhodopsin"/>
    <property type="match status" value="1"/>
</dbReference>
<proteinExistence type="inferred from homology"/>
<evidence type="ECO:0000256" key="4">
    <source>
        <dbReference type="ARBA" id="ARBA00023136"/>
    </source>
</evidence>
<accession>A0A439D8K2</accession>
<evidence type="ECO:0000256" key="5">
    <source>
        <dbReference type="ARBA" id="ARBA00038359"/>
    </source>
</evidence>
<comment type="subcellular location">
    <subcellularLocation>
        <location evidence="1">Membrane</location>
        <topology evidence="1">Multi-pass membrane protein</topology>
    </subcellularLocation>
</comment>
<dbReference type="EMBL" id="RYZI01000103">
    <property type="protein sequence ID" value="RWA10730.1"/>
    <property type="molecule type" value="Genomic_DNA"/>
</dbReference>
<name>A0A439D8K2_9PEZI</name>
<keyword evidence="10" id="KW-1185">Reference proteome</keyword>
<feature type="transmembrane region" description="Helical" evidence="7">
    <location>
        <begin position="156"/>
        <end position="180"/>
    </location>
</feature>
<evidence type="ECO:0000313" key="10">
    <source>
        <dbReference type="Proteomes" id="UP000286045"/>
    </source>
</evidence>
<reference evidence="9 10" key="1">
    <citation type="submission" date="2018-12" db="EMBL/GenBank/DDBJ databases">
        <title>Draft genome sequence of Xylaria grammica IHI A82.</title>
        <authorList>
            <person name="Buettner E."/>
            <person name="Kellner H."/>
        </authorList>
    </citation>
    <scope>NUCLEOTIDE SEQUENCE [LARGE SCALE GENOMIC DNA]</scope>
    <source>
        <strain evidence="9 10">IHI A82</strain>
    </source>
</reference>
<feature type="domain" description="Rhodopsin" evidence="8">
    <location>
        <begin position="61"/>
        <end position="296"/>
    </location>
</feature>
<evidence type="ECO:0000259" key="8">
    <source>
        <dbReference type="Pfam" id="PF20684"/>
    </source>
</evidence>
<comment type="caution">
    <text evidence="9">The sequence shown here is derived from an EMBL/GenBank/DDBJ whole genome shotgun (WGS) entry which is preliminary data.</text>
</comment>
<feature type="compositionally biased region" description="Basic and acidic residues" evidence="6">
    <location>
        <begin position="334"/>
        <end position="347"/>
    </location>
</feature>
<dbReference type="STRING" id="363999.A0A439D8K2"/>
<feature type="transmembrane region" description="Helical" evidence="7">
    <location>
        <begin position="78"/>
        <end position="97"/>
    </location>
</feature>
<feature type="transmembrane region" description="Helical" evidence="7">
    <location>
        <begin position="276"/>
        <end position="300"/>
    </location>
</feature>
<feature type="transmembrane region" description="Helical" evidence="7">
    <location>
        <begin position="42"/>
        <end position="66"/>
    </location>
</feature>
<gene>
    <name evidence="9" type="ORF">EKO27_g4366</name>
</gene>
<evidence type="ECO:0000256" key="7">
    <source>
        <dbReference type="SAM" id="Phobius"/>
    </source>
</evidence>
<evidence type="ECO:0000256" key="3">
    <source>
        <dbReference type="ARBA" id="ARBA00022989"/>
    </source>
</evidence>
<evidence type="ECO:0000256" key="1">
    <source>
        <dbReference type="ARBA" id="ARBA00004141"/>
    </source>
</evidence>
<feature type="region of interest" description="Disordered" evidence="6">
    <location>
        <begin position="324"/>
        <end position="347"/>
    </location>
</feature>